<feature type="domain" description="Histidine kinase" evidence="11">
    <location>
        <begin position="604"/>
        <end position="789"/>
    </location>
</feature>
<evidence type="ECO:0000256" key="7">
    <source>
        <dbReference type="ARBA" id="ARBA00022840"/>
    </source>
</evidence>
<keyword evidence="9" id="KW-1133">Transmembrane helix</keyword>
<evidence type="ECO:0000259" key="11">
    <source>
        <dbReference type="PROSITE" id="PS50109"/>
    </source>
</evidence>
<keyword evidence="9" id="KW-0472">Membrane</keyword>
<dbReference type="SMART" id="SM00387">
    <property type="entry name" value="HATPase_c"/>
    <property type="match status" value="1"/>
</dbReference>
<dbReference type="InterPro" id="IPR019734">
    <property type="entry name" value="TPR_rpt"/>
</dbReference>
<dbReference type="InterPro" id="IPR005467">
    <property type="entry name" value="His_kinase_dom"/>
</dbReference>
<evidence type="ECO:0000256" key="10">
    <source>
        <dbReference type="SAM" id="SignalP"/>
    </source>
</evidence>
<evidence type="ECO:0000256" key="5">
    <source>
        <dbReference type="ARBA" id="ARBA00022741"/>
    </source>
</evidence>
<feature type="chain" id="PRO_5012052002" description="histidine kinase" evidence="10">
    <location>
        <begin position="22"/>
        <end position="801"/>
    </location>
</feature>
<dbReference type="OrthoDB" id="1523170at2"/>
<dbReference type="EC" id="2.7.13.3" evidence="2"/>
<dbReference type="InterPro" id="IPR011495">
    <property type="entry name" value="Sig_transdc_His_kin_sub2_dim/P"/>
</dbReference>
<keyword evidence="8" id="KW-0802">TPR repeat</keyword>
<keyword evidence="13" id="KW-1185">Reference proteome</keyword>
<dbReference type="AlphaFoldDB" id="A0A1S9P9W5"/>
<dbReference type="PROSITE" id="PS50005">
    <property type="entry name" value="TPR"/>
    <property type="match status" value="1"/>
</dbReference>
<evidence type="ECO:0000256" key="4">
    <source>
        <dbReference type="ARBA" id="ARBA00022679"/>
    </source>
</evidence>
<dbReference type="RefSeq" id="WP_078350379.1">
    <property type="nucleotide sequence ID" value="NZ_MBTF01000035.1"/>
</dbReference>
<dbReference type="PROSITE" id="PS50109">
    <property type="entry name" value="HIS_KIN"/>
    <property type="match status" value="1"/>
</dbReference>
<dbReference type="GO" id="GO:0004673">
    <property type="term" value="F:protein histidine kinase activity"/>
    <property type="evidence" value="ECO:0007669"/>
    <property type="project" value="UniProtKB-EC"/>
</dbReference>
<evidence type="ECO:0000256" key="3">
    <source>
        <dbReference type="ARBA" id="ARBA00022553"/>
    </source>
</evidence>
<keyword evidence="7" id="KW-0067">ATP-binding</keyword>
<evidence type="ECO:0000256" key="9">
    <source>
        <dbReference type="SAM" id="Phobius"/>
    </source>
</evidence>
<dbReference type="STRING" id="1792845.BC343_13390"/>
<gene>
    <name evidence="12" type="ORF">BC343_13390</name>
</gene>
<dbReference type="Gene3D" id="3.30.450.20">
    <property type="entry name" value="PAS domain"/>
    <property type="match status" value="1"/>
</dbReference>
<name>A0A1S9P9W5_9SPHI</name>
<comment type="catalytic activity">
    <reaction evidence="1">
        <text>ATP + protein L-histidine = ADP + protein N-phospho-L-histidine.</text>
        <dbReference type="EC" id="2.7.13.3"/>
    </reaction>
</comment>
<dbReference type="SUPFAM" id="SSF55874">
    <property type="entry name" value="ATPase domain of HSP90 chaperone/DNA topoisomerase II/histidine kinase"/>
    <property type="match status" value="1"/>
</dbReference>
<keyword evidence="3" id="KW-0597">Phosphoprotein</keyword>
<dbReference type="InterPro" id="IPR011990">
    <property type="entry name" value="TPR-like_helical_dom_sf"/>
</dbReference>
<evidence type="ECO:0000313" key="12">
    <source>
        <dbReference type="EMBL" id="OOQ57776.1"/>
    </source>
</evidence>
<dbReference type="Pfam" id="PF02518">
    <property type="entry name" value="HATPase_c"/>
    <property type="match status" value="1"/>
</dbReference>
<organism evidence="12 13">
    <name type="scientific">Mucilaginibacter pedocola</name>
    <dbReference type="NCBI Taxonomy" id="1792845"/>
    <lineage>
        <taxon>Bacteria</taxon>
        <taxon>Pseudomonadati</taxon>
        <taxon>Bacteroidota</taxon>
        <taxon>Sphingobacteriia</taxon>
        <taxon>Sphingobacteriales</taxon>
        <taxon>Sphingobacteriaceae</taxon>
        <taxon>Mucilaginibacter</taxon>
    </lineage>
</organism>
<accession>A0A1S9P9W5</accession>
<feature type="signal peptide" evidence="10">
    <location>
        <begin position="1"/>
        <end position="21"/>
    </location>
</feature>
<keyword evidence="4" id="KW-0808">Transferase</keyword>
<evidence type="ECO:0000256" key="1">
    <source>
        <dbReference type="ARBA" id="ARBA00000085"/>
    </source>
</evidence>
<dbReference type="Proteomes" id="UP000189739">
    <property type="component" value="Unassembled WGS sequence"/>
</dbReference>
<feature type="transmembrane region" description="Helical" evidence="9">
    <location>
        <begin position="555"/>
        <end position="571"/>
    </location>
</feature>
<dbReference type="GO" id="GO:0005524">
    <property type="term" value="F:ATP binding"/>
    <property type="evidence" value="ECO:0007669"/>
    <property type="project" value="UniProtKB-KW"/>
</dbReference>
<dbReference type="PANTHER" id="PTHR41523">
    <property type="entry name" value="TWO-COMPONENT SYSTEM SENSOR PROTEIN"/>
    <property type="match status" value="1"/>
</dbReference>
<evidence type="ECO:0000256" key="8">
    <source>
        <dbReference type="PROSITE-ProRule" id="PRU00339"/>
    </source>
</evidence>
<dbReference type="InterPro" id="IPR036890">
    <property type="entry name" value="HATPase_C_sf"/>
</dbReference>
<protein>
    <recommendedName>
        <fullName evidence="2">histidine kinase</fullName>
        <ecNumber evidence="2">2.7.13.3</ecNumber>
    </recommendedName>
</protein>
<dbReference type="Gene3D" id="1.25.40.10">
    <property type="entry name" value="Tetratricopeptide repeat domain"/>
    <property type="match status" value="1"/>
</dbReference>
<dbReference type="Gene3D" id="3.30.565.10">
    <property type="entry name" value="Histidine kinase-like ATPase, C-terminal domain"/>
    <property type="match status" value="1"/>
</dbReference>
<evidence type="ECO:0000256" key="2">
    <source>
        <dbReference type="ARBA" id="ARBA00012438"/>
    </source>
</evidence>
<comment type="caution">
    <text evidence="12">The sequence shown here is derived from an EMBL/GenBank/DDBJ whole genome shotgun (WGS) entry which is preliminary data.</text>
</comment>
<dbReference type="SUPFAM" id="SSF48452">
    <property type="entry name" value="TPR-like"/>
    <property type="match status" value="1"/>
</dbReference>
<keyword evidence="10" id="KW-0732">Signal</keyword>
<dbReference type="Pfam" id="PF07568">
    <property type="entry name" value="HisKA_2"/>
    <property type="match status" value="1"/>
</dbReference>
<dbReference type="EMBL" id="MBTF01000035">
    <property type="protein sequence ID" value="OOQ57776.1"/>
    <property type="molecule type" value="Genomic_DNA"/>
</dbReference>
<proteinExistence type="predicted"/>
<reference evidence="12 13" key="1">
    <citation type="submission" date="2016-07" db="EMBL/GenBank/DDBJ databases">
        <title>Genomic analysis of zinc-resistant bacterium Mucilaginibacter pedocola TBZ30.</title>
        <authorList>
            <person name="Huang J."/>
            <person name="Tang J."/>
        </authorList>
    </citation>
    <scope>NUCLEOTIDE SEQUENCE [LARGE SCALE GENOMIC DNA]</scope>
    <source>
        <strain evidence="12 13">TBZ30</strain>
    </source>
</reference>
<dbReference type="PANTHER" id="PTHR41523:SF8">
    <property type="entry name" value="ETHYLENE RESPONSE SENSOR PROTEIN"/>
    <property type="match status" value="1"/>
</dbReference>
<keyword evidence="9" id="KW-0812">Transmembrane</keyword>
<sequence>MKPAFHFATIVLLAFSLKANAQYFPREREGTQTDITKAIINLNASKPGQERIQAMLNLGTWYLFKPFQSKTDIDSAFLLANNAKQLSLKLKYTAGYQEAVMLTAGCYSERGDRAAAKAQLKFLSGQAKVTLLTYIGDQYYYIAYGAGPVPGLVYLDTAITYYRAKFAESKKLKSDKLIHQSIEHLLHCSEMFREAGRVADADKQVKWLKTEAGKIGYPVTDIRQHLAAAQKSLYAGDYTLSMKETLSALKLLDAQTSDHDRGSLYRQAGNLYRLTYDYKKSNYYYNLILAEPERFESAATIYGVVNNVSYNLGMLGRPQEGLDLVLGFGKRYTPKTDGDEYYLQRALGQNYARVNRPDLAVKYLLASIQLIGKARLSPSADYRYLGDAYLALGEVKKASEAFEKSAELSSGQHAAFISSLYKARSHTDSLLGNYQSALGHLLQSKRIDDSIYTESKEKHTQELEVQYETQKKEALLAQRAANIAFLKQTNSLQVQNAKLQAVKLSQADQLVANNKALIKLREHDLELKTKDYQSVSQIAALQHTQLEQASLNKRITATVIGLLVVIIILIYRQFRQKRKSSQLVSEKNEQLSKLLNEKEWLLKEVHHRVKNNLQTIVNLLESQSDHLAEPALSAIETSKNRIFAMSLIHHKLYLSDESTKIDMPVYISELVSFLRETFSGRPIVFNIDADPVKLDATRAIPIGLIINELVTNSLKYAFREQQKGIISIALKVQADCSATLTIADNGIGLPGGQLSEEPKTMGLKLVRGLTRQLDGELNIQSSKGTTFVICSINIHEAAAVI</sequence>
<evidence type="ECO:0000256" key="6">
    <source>
        <dbReference type="ARBA" id="ARBA00022777"/>
    </source>
</evidence>
<keyword evidence="5" id="KW-0547">Nucleotide-binding</keyword>
<feature type="repeat" description="TPR" evidence="8">
    <location>
        <begin position="379"/>
        <end position="412"/>
    </location>
</feature>
<keyword evidence="6" id="KW-0418">Kinase</keyword>
<dbReference type="InterPro" id="IPR003594">
    <property type="entry name" value="HATPase_dom"/>
</dbReference>
<evidence type="ECO:0000313" key="13">
    <source>
        <dbReference type="Proteomes" id="UP000189739"/>
    </source>
</evidence>